<evidence type="ECO:0000256" key="1">
    <source>
        <dbReference type="SAM" id="MobiDB-lite"/>
    </source>
</evidence>
<organism evidence="3 4">
    <name type="scientific">Gordonia tangerina</name>
    <dbReference type="NCBI Taxonomy" id="2911060"/>
    <lineage>
        <taxon>Bacteria</taxon>
        <taxon>Bacillati</taxon>
        <taxon>Actinomycetota</taxon>
        <taxon>Actinomycetes</taxon>
        <taxon>Mycobacteriales</taxon>
        <taxon>Gordoniaceae</taxon>
        <taxon>Gordonia</taxon>
    </lineage>
</organism>
<dbReference type="Proteomes" id="UP001108089">
    <property type="component" value="Unassembled WGS sequence"/>
</dbReference>
<evidence type="ECO:0008006" key="5">
    <source>
        <dbReference type="Google" id="ProtNLM"/>
    </source>
</evidence>
<name>A0ABS9DFW3_9ACTN</name>
<feature type="signal peptide" evidence="2">
    <location>
        <begin position="1"/>
        <end position="22"/>
    </location>
</feature>
<sequence>MSRVRRSSIAVGIVVAAGFGTAGCATPIDGSGSAAPGQVAAYQAELSASVASSIRQDGVDLCREAMSSMVVMVRGYNAFVQRLSEVHSYDRVGDLDDRARASLIAGSDVIRGHLSSVTPEDVADPTAQFLDSTGRLGDAIAKRRLTGLNPIAAEWTKDKNLVLDRCAQYLPLPPTSDASPAPAPGSGAPQTVAPPSTAPSAPATP</sequence>
<proteinExistence type="predicted"/>
<dbReference type="EMBL" id="JAKGCU010000003">
    <property type="protein sequence ID" value="MCF3937997.1"/>
    <property type="molecule type" value="Genomic_DNA"/>
</dbReference>
<feature type="region of interest" description="Disordered" evidence="1">
    <location>
        <begin position="171"/>
        <end position="205"/>
    </location>
</feature>
<feature type="compositionally biased region" description="Low complexity" evidence="1">
    <location>
        <begin position="175"/>
        <end position="205"/>
    </location>
</feature>
<evidence type="ECO:0000256" key="2">
    <source>
        <dbReference type="SAM" id="SignalP"/>
    </source>
</evidence>
<evidence type="ECO:0000313" key="3">
    <source>
        <dbReference type="EMBL" id="MCF3937997.1"/>
    </source>
</evidence>
<protein>
    <recommendedName>
        <fullName evidence="5">Lipoprotein</fullName>
    </recommendedName>
</protein>
<feature type="chain" id="PRO_5046387580" description="Lipoprotein" evidence="2">
    <location>
        <begin position="23"/>
        <end position="205"/>
    </location>
</feature>
<keyword evidence="4" id="KW-1185">Reference proteome</keyword>
<gene>
    <name evidence="3" type="ORF">L1892_06350</name>
</gene>
<accession>A0ABS9DFW3</accession>
<evidence type="ECO:0000313" key="4">
    <source>
        <dbReference type="Proteomes" id="UP001108089"/>
    </source>
</evidence>
<reference evidence="3" key="1">
    <citation type="submission" date="2022-01" db="EMBL/GenBank/DDBJ databases">
        <title>Gordonia xiamenensis sp. nov., isolated from surface seawater in Xiamen.</title>
        <authorList>
            <person name="He Y.F."/>
        </authorList>
    </citation>
    <scope>NUCLEOTIDE SEQUENCE</scope>
    <source>
        <strain evidence="3">GW1C4-4</strain>
    </source>
</reference>
<comment type="caution">
    <text evidence="3">The sequence shown here is derived from an EMBL/GenBank/DDBJ whole genome shotgun (WGS) entry which is preliminary data.</text>
</comment>
<dbReference type="RefSeq" id="WP_235722794.1">
    <property type="nucleotide sequence ID" value="NZ_JAKGCU010000003.1"/>
</dbReference>
<dbReference type="PROSITE" id="PS51257">
    <property type="entry name" value="PROKAR_LIPOPROTEIN"/>
    <property type="match status" value="1"/>
</dbReference>
<keyword evidence="2" id="KW-0732">Signal</keyword>